<proteinExistence type="predicted"/>
<comment type="caution">
    <text evidence="1">The sequence shown here is derived from an EMBL/GenBank/DDBJ whole genome shotgun (WGS) entry which is preliminary data.</text>
</comment>
<evidence type="ECO:0000313" key="1">
    <source>
        <dbReference type="EMBL" id="CAH2354822.1"/>
    </source>
</evidence>
<keyword evidence="2" id="KW-1185">Reference proteome</keyword>
<protein>
    <submittedName>
        <fullName evidence="1">Uncharacterized protein</fullName>
    </submittedName>
</protein>
<organism evidence="1 2">
    <name type="scientific">[Candida] railenensis</name>
    <dbReference type="NCBI Taxonomy" id="45579"/>
    <lineage>
        <taxon>Eukaryota</taxon>
        <taxon>Fungi</taxon>
        <taxon>Dikarya</taxon>
        <taxon>Ascomycota</taxon>
        <taxon>Saccharomycotina</taxon>
        <taxon>Pichiomycetes</taxon>
        <taxon>Debaryomycetaceae</taxon>
        <taxon>Kurtzmaniella</taxon>
    </lineage>
</organism>
<dbReference type="EMBL" id="CAKXYY010000019">
    <property type="protein sequence ID" value="CAH2354822.1"/>
    <property type="molecule type" value="Genomic_DNA"/>
</dbReference>
<evidence type="ECO:0000313" key="2">
    <source>
        <dbReference type="Proteomes" id="UP000837801"/>
    </source>
</evidence>
<accession>A0A9P0QU62</accession>
<dbReference type="Proteomes" id="UP000837801">
    <property type="component" value="Unassembled WGS sequence"/>
</dbReference>
<gene>
    <name evidence="1" type="ORF">CLIB1423_19S01134</name>
</gene>
<reference evidence="1" key="1">
    <citation type="submission" date="2022-03" db="EMBL/GenBank/DDBJ databases">
        <authorList>
            <person name="Legras J.-L."/>
            <person name="Devillers H."/>
            <person name="Grondin C."/>
        </authorList>
    </citation>
    <scope>NUCLEOTIDE SEQUENCE</scope>
    <source>
        <strain evidence="1">CLIB 1423</strain>
    </source>
</reference>
<dbReference type="AlphaFoldDB" id="A0A9P0QU62"/>
<sequence>MLPSESGNSQDDDNKDAKIVAHITDSGVYYMKYSANSGVRLLKAKITEKLRISHLYGAYSIGYFDQYHNLLYIADDDDLKEFQWVQIHEHKEIGELYVFDTKKEEELVSFHKKRVYEQRRAIYGTPP</sequence>
<name>A0A9P0QU62_9ASCO</name>